<evidence type="ECO:0000313" key="2">
    <source>
        <dbReference type="Proteomes" id="UP000836387"/>
    </source>
</evidence>
<evidence type="ECO:0000313" key="1">
    <source>
        <dbReference type="EMBL" id="CAG9937425.1"/>
    </source>
</evidence>
<reference evidence="1" key="1">
    <citation type="submission" date="2020-04" db="EMBL/GenBank/DDBJ databases">
        <authorList>
            <person name="Broberg M."/>
        </authorList>
    </citation>
    <scope>NUCLEOTIDE SEQUENCE</scope>
</reference>
<sequence length="91" mass="9774">MAKFMNAELERPLAPPSEPPTSPEPTVDLIIELSTAQPKTKGHSPRFWAIIVSLSLLAFISALDTMIITTTLPTITQDIGGASNMAKIISK</sequence>
<gene>
    <name evidence="1" type="ORF">CRV2_00004611</name>
</gene>
<dbReference type="EMBL" id="CADEHS020000001">
    <property type="protein sequence ID" value="CAG9937425.1"/>
    <property type="molecule type" value="Genomic_DNA"/>
</dbReference>
<organism evidence="1 2">
    <name type="scientific">Clonostachys rosea f. rosea IK726</name>
    <dbReference type="NCBI Taxonomy" id="1349383"/>
    <lineage>
        <taxon>Eukaryota</taxon>
        <taxon>Fungi</taxon>
        <taxon>Dikarya</taxon>
        <taxon>Ascomycota</taxon>
        <taxon>Pezizomycotina</taxon>
        <taxon>Sordariomycetes</taxon>
        <taxon>Hypocreomycetidae</taxon>
        <taxon>Hypocreales</taxon>
        <taxon>Bionectriaceae</taxon>
        <taxon>Clonostachys</taxon>
    </lineage>
</organism>
<name>A0ACA9T950_BIOOC</name>
<reference evidence="1" key="2">
    <citation type="submission" date="2021-10" db="EMBL/GenBank/DDBJ databases">
        <authorList>
            <person name="Piombo E."/>
        </authorList>
    </citation>
    <scope>NUCLEOTIDE SEQUENCE</scope>
</reference>
<protein>
    <submittedName>
        <fullName evidence="1">Uncharacterized protein</fullName>
    </submittedName>
</protein>
<proteinExistence type="predicted"/>
<accession>A0ACA9T950</accession>
<dbReference type="Proteomes" id="UP000836387">
    <property type="component" value="Unassembled WGS sequence"/>
</dbReference>
<keyword evidence="2" id="KW-1185">Reference proteome</keyword>
<comment type="caution">
    <text evidence="1">The sequence shown here is derived from an EMBL/GenBank/DDBJ whole genome shotgun (WGS) entry which is preliminary data.</text>
</comment>